<evidence type="ECO:0000256" key="4">
    <source>
        <dbReference type="ARBA" id="ARBA00022723"/>
    </source>
</evidence>
<protein>
    <submittedName>
        <fullName evidence="11">Zinc metalloprotease</fullName>
    </submittedName>
</protein>
<evidence type="ECO:0000256" key="2">
    <source>
        <dbReference type="ARBA" id="ARBA00007357"/>
    </source>
</evidence>
<keyword evidence="12" id="KW-1185">Reference proteome</keyword>
<dbReference type="Pfam" id="PF05649">
    <property type="entry name" value="Peptidase_M13_N"/>
    <property type="match status" value="1"/>
</dbReference>
<comment type="similarity">
    <text evidence="2">Belongs to the peptidase M13 family.</text>
</comment>
<keyword evidence="7 11" id="KW-0482">Metalloprotease</keyword>
<keyword evidence="8" id="KW-0732">Signal</keyword>
<evidence type="ECO:0000259" key="9">
    <source>
        <dbReference type="Pfam" id="PF01431"/>
    </source>
</evidence>
<gene>
    <name evidence="11" type="ORF">A8V01_13945</name>
</gene>
<dbReference type="GO" id="GO:0005886">
    <property type="term" value="C:plasma membrane"/>
    <property type="evidence" value="ECO:0007669"/>
    <property type="project" value="TreeGrafter"/>
</dbReference>
<dbReference type="OrthoDB" id="9775677at2"/>
<evidence type="ECO:0000256" key="8">
    <source>
        <dbReference type="SAM" id="SignalP"/>
    </source>
</evidence>
<dbReference type="GO" id="GO:0016485">
    <property type="term" value="P:protein processing"/>
    <property type="evidence" value="ECO:0007669"/>
    <property type="project" value="TreeGrafter"/>
</dbReference>
<keyword evidence="4" id="KW-0479">Metal-binding</keyword>
<dbReference type="PRINTS" id="PR00786">
    <property type="entry name" value="NEPRILYSIN"/>
</dbReference>
<organism evidence="11 12">
    <name type="scientific">Novosphingobium guangzhouense</name>
    <dbReference type="NCBI Taxonomy" id="1850347"/>
    <lineage>
        <taxon>Bacteria</taxon>
        <taxon>Pseudomonadati</taxon>
        <taxon>Pseudomonadota</taxon>
        <taxon>Alphaproteobacteria</taxon>
        <taxon>Sphingomonadales</taxon>
        <taxon>Sphingomonadaceae</taxon>
        <taxon>Novosphingobium</taxon>
    </lineage>
</organism>
<evidence type="ECO:0000256" key="3">
    <source>
        <dbReference type="ARBA" id="ARBA00022670"/>
    </source>
</evidence>
<dbReference type="Gene3D" id="1.10.1380.10">
    <property type="entry name" value="Neutral endopeptidase , domain2"/>
    <property type="match status" value="1"/>
</dbReference>
<dbReference type="InterPro" id="IPR024079">
    <property type="entry name" value="MetalloPept_cat_dom_sf"/>
</dbReference>
<evidence type="ECO:0000313" key="11">
    <source>
        <dbReference type="EMBL" id="PNU05907.1"/>
    </source>
</evidence>
<dbReference type="PANTHER" id="PTHR11733:SF167">
    <property type="entry name" value="FI17812P1-RELATED"/>
    <property type="match status" value="1"/>
</dbReference>
<dbReference type="RefSeq" id="WP_103094872.1">
    <property type="nucleotide sequence ID" value="NZ_LYMM01000021.1"/>
</dbReference>
<feature type="chain" id="PRO_5014476976" evidence="8">
    <location>
        <begin position="27"/>
        <end position="721"/>
    </location>
</feature>
<dbReference type="AlphaFoldDB" id="A0A2K2G4F4"/>
<proteinExistence type="inferred from homology"/>
<sequence>MLRISGRALLASAALSVFAFTAPVSAQDAAQNAAQAAGPAAKPSLAPSSDWGKFGVQTQWIDKTAKPGDDFDAYVNGIWNKTAELPADRTRWGSFIELNDLSEQRVHGILDELEAANPAPGSDGARIAAAYKAFMDVDAINKAGLAPARPYLDRIMGAKTAADVASLFGAPGYASPISLYVGADDKQSDIYALNANIGGMGLPDRDYYLKTDARSVELRDKYKAYLTFLLGKAGYADPAAAATAVLALETQLARADWDRAAARNPDLTYNKVPVAEFEGLGAPGTVKAFLAAVGAEKASYVLVGEMPPTAEEYKKAGIDPAKAGAQFGPGMPAVVKLIDSTPVATWQAYLAAHFLSDNAAVLPSDIDNARFDFYGKTLSGQPEQRPRWKRGIAAVEGMAGELLGKLYAAKYFPAEQKAAMTDLVANLRKAMAANLKDLAWMSPVTRVEAEKKLDAFTPKIGQPDVFKTYEGLTFSATDPLGNGIAAGKWQTAFDMNRIGGPVDRSEWGMLPQTVNAYYNPPMNEIVFPAAILQPPFFNLSADPAVNYGGIGAVIGHEMSHGFDDQGAKYDGTGNLRDWWTPQDLAAFQKLQDALAKQYDAFCPFDDGKTCVNGRLTMGENIGDIGGLSLAYRAYKLSLNGKEAPVIDGFTGDQRFFMGWAQVWRSKVREAQARQYLVTDPHSPPQYRVNGIVRNFDEWYKAFGVKPGDKLYVAPRDRVRIW</sequence>
<dbReference type="InterPro" id="IPR008753">
    <property type="entry name" value="Peptidase_M13_N"/>
</dbReference>
<dbReference type="InterPro" id="IPR042089">
    <property type="entry name" value="Peptidase_M13_dom_2"/>
</dbReference>
<dbReference type="GO" id="GO:0004222">
    <property type="term" value="F:metalloendopeptidase activity"/>
    <property type="evidence" value="ECO:0007669"/>
    <property type="project" value="InterPro"/>
</dbReference>
<dbReference type="InterPro" id="IPR018497">
    <property type="entry name" value="Peptidase_M13_C"/>
</dbReference>
<reference evidence="11 12" key="1">
    <citation type="submission" date="2016-05" db="EMBL/GenBank/DDBJ databases">
        <title>Complete genome sequence of Novosphingobium guangzhouense SA925(T).</title>
        <authorList>
            <person name="Sha S."/>
        </authorList>
    </citation>
    <scope>NUCLEOTIDE SEQUENCE [LARGE SCALE GENOMIC DNA]</scope>
    <source>
        <strain evidence="11 12">SA925</strain>
    </source>
</reference>
<dbReference type="Gene3D" id="3.40.390.10">
    <property type="entry name" value="Collagenase (Catalytic Domain)"/>
    <property type="match status" value="1"/>
</dbReference>
<dbReference type="PROSITE" id="PS51885">
    <property type="entry name" value="NEPRILYSIN"/>
    <property type="match status" value="1"/>
</dbReference>
<keyword evidence="6" id="KW-0862">Zinc</keyword>
<evidence type="ECO:0000256" key="1">
    <source>
        <dbReference type="ARBA" id="ARBA00001947"/>
    </source>
</evidence>
<dbReference type="Proteomes" id="UP000236327">
    <property type="component" value="Unassembled WGS sequence"/>
</dbReference>
<evidence type="ECO:0000259" key="10">
    <source>
        <dbReference type="Pfam" id="PF05649"/>
    </source>
</evidence>
<feature type="domain" description="Peptidase M13 N-terminal" evidence="10">
    <location>
        <begin position="67"/>
        <end position="463"/>
    </location>
</feature>
<keyword evidence="3 11" id="KW-0645">Protease</keyword>
<dbReference type="Pfam" id="PF01431">
    <property type="entry name" value="Peptidase_M13"/>
    <property type="match status" value="1"/>
</dbReference>
<dbReference type="InterPro" id="IPR000718">
    <property type="entry name" value="Peptidase_M13"/>
</dbReference>
<dbReference type="SUPFAM" id="SSF55486">
    <property type="entry name" value="Metalloproteases ('zincins'), catalytic domain"/>
    <property type="match status" value="1"/>
</dbReference>
<name>A0A2K2G4F4_9SPHN</name>
<evidence type="ECO:0000256" key="7">
    <source>
        <dbReference type="ARBA" id="ARBA00023049"/>
    </source>
</evidence>
<keyword evidence="5" id="KW-0378">Hydrolase</keyword>
<evidence type="ECO:0000256" key="6">
    <source>
        <dbReference type="ARBA" id="ARBA00022833"/>
    </source>
</evidence>
<accession>A0A2K2G4F4</accession>
<evidence type="ECO:0000313" key="12">
    <source>
        <dbReference type="Proteomes" id="UP000236327"/>
    </source>
</evidence>
<dbReference type="PANTHER" id="PTHR11733">
    <property type="entry name" value="ZINC METALLOPROTEASE FAMILY M13 NEPRILYSIN-RELATED"/>
    <property type="match status" value="1"/>
</dbReference>
<feature type="signal peptide" evidence="8">
    <location>
        <begin position="1"/>
        <end position="26"/>
    </location>
</feature>
<comment type="caution">
    <text evidence="11">The sequence shown here is derived from an EMBL/GenBank/DDBJ whole genome shotgun (WGS) entry which is preliminary data.</text>
</comment>
<comment type="cofactor">
    <cofactor evidence="1">
        <name>Zn(2+)</name>
        <dbReference type="ChEBI" id="CHEBI:29105"/>
    </cofactor>
</comment>
<evidence type="ECO:0000256" key="5">
    <source>
        <dbReference type="ARBA" id="ARBA00022801"/>
    </source>
</evidence>
<dbReference type="CDD" id="cd08662">
    <property type="entry name" value="M13"/>
    <property type="match status" value="1"/>
</dbReference>
<feature type="domain" description="Peptidase M13 C-terminal" evidence="9">
    <location>
        <begin position="515"/>
        <end position="718"/>
    </location>
</feature>
<dbReference type="EMBL" id="LYMM01000021">
    <property type="protein sequence ID" value="PNU05907.1"/>
    <property type="molecule type" value="Genomic_DNA"/>
</dbReference>
<dbReference type="GO" id="GO:0046872">
    <property type="term" value="F:metal ion binding"/>
    <property type="evidence" value="ECO:0007669"/>
    <property type="project" value="UniProtKB-KW"/>
</dbReference>